<dbReference type="PANTHER" id="PTHR30461">
    <property type="entry name" value="DNA-INVERTASE FROM LAMBDOID PROPHAGE"/>
    <property type="match status" value="1"/>
</dbReference>
<evidence type="ECO:0000259" key="2">
    <source>
        <dbReference type="PROSITE" id="PS51737"/>
    </source>
</evidence>
<dbReference type="CDD" id="cd03768">
    <property type="entry name" value="SR_ResInv"/>
    <property type="match status" value="1"/>
</dbReference>
<proteinExistence type="predicted"/>
<dbReference type="InterPro" id="IPR006119">
    <property type="entry name" value="Resolv_N"/>
</dbReference>
<evidence type="ECO:0000313" key="4">
    <source>
        <dbReference type="Proteomes" id="UP000005522"/>
    </source>
</evidence>
<accession>A0A059ZLN9</accession>
<sequence>MTEIASTKARKRCAVYCRVSSDERLDQEFNSIDAQKEAGHAFIASQRAEGWIAVADDYDDPGYSGGNTERPALKRLMADIQRGLIDIVVVYKIDRLTRSLADFSKMVEVFERQGVSFVSVTQQFNTTTSMGRLTLNILLSFAQFEREVTGERIRDKIAAAKKKGLWMGGVPPLGYDVANRQLVINEAEAAVVRRIFEEMLSIGSPTQIAARLTAEGITTKAWTTQDGRVRTGTRIDKKYIHKVLRNRIYLGELSSRGQWYPGVHEPIIERQLWDQVHAVLARDSHARSVETKIRSRTDALLRGLLYAPSGERMYPTYSRKNGRKYHYYVSKSESRFGAPGKSYERLPAGEIEAAVVAQIRTVLTSPESIAAVVRHVQRQGAPIDEATVVMAMGRLNDVWDQLFPVEQHRIANLMIERIDLVHTAEMQGIRVKWRELGWDALIGEFAPRSIGAELLEVEA</sequence>
<feature type="domain" description="Resolvase/invertase-type recombinase catalytic" evidence="1">
    <location>
        <begin position="12"/>
        <end position="164"/>
    </location>
</feature>
<organism evidence="3 4">
    <name type="scientific">Acidithiobacillus caldus (strain ATCC 51756 / DSM 8584 / KU)</name>
    <dbReference type="NCBI Taxonomy" id="637389"/>
    <lineage>
        <taxon>Bacteria</taxon>
        <taxon>Pseudomonadati</taxon>
        <taxon>Pseudomonadota</taxon>
        <taxon>Acidithiobacillia</taxon>
        <taxon>Acidithiobacillales</taxon>
        <taxon>Acidithiobacillaceae</taxon>
        <taxon>Acidithiobacillus</taxon>
    </lineage>
</organism>
<dbReference type="PROSITE" id="PS51737">
    <property type="entry name" value="RECOMBINASE_DNA_BIND"/>
    <property type="match status" value="1"/>
</dbReference>
<dbReference type="eggNOG" id="COG1961">
    <property type="taxonomic scope" value="Bacteria"/>
</dbReference>
<gene>
    <name evidence="3" type="ORF">Acaty_c0087</name>
</gene>
<dbReference type="SMART" id="SM00857">
    <property type="entry name" value="Resolvase"/>
    <property type="match status" value="1"/>
</dbReference>
<evidence type="ECO:0000259" key="1">
    <source>
        <dbReference type="PROSITE" id="PS51736"/>
    </source>
</evidence>
<dbReference type="Pfam" id="PF07508">
    <property type="entry name" value="Recombinase"/>
    <property type="match status" value="1"/>
</dbReference>
<dbReference type="PANTHER" id="PTHR30461:SF23">
    <property type="entry name" value="DNA RECOMBINASE-RELATED"/>
    <property type="match status" value="1"/>
</dbReference>
<dbReference type="InterPro" id="IPR036162">
    <property type="entry name" value="Resolvase-like_N_sf"/>
</dbReference>
<dbReference type="GO" id="GO:0000150">
    <property type="term" value="F:DNA strand exchange activity"/>
    <property type="evidence" value="ECO:0007669"/>
    <property type="project" value="InterPro"/>
</dbReference>
<feature type="domain" description="Recombinase" evidence="2">
    <location>
        <begin position="172"/>
        <end position="286"/>
    </location>
</feature>
<dbReference type="Pfam" id="PF00239">
    <property type="entry name" value="Resolvase"/>
    <property type="match status" value="1"/>
</dbReference>
<dbReference type="AlphaFoldDB" id="A0A059ZLN9"/>
<reference evidence="3 4" key="1">
    <citation type="journal article" date="2009" name="J. Bacteriol.">
        <title>Draft genome sequence of the extremely acidophilic bacterium Acidithiobacillus caldus ATCC 51756 reveals metabolic versatility in the genus Acidithiobacillus.</title>
        <authorList>
            <person name="Valdes J."/>
            <person name="Quatrini R."/>
            <person name="Hallberg K."/>
            <person name="Dopson M."/>
            <person name="Valenzuela P.D."/>
            <person name="Holmes D.S."/>
        </authorList>
    </citation>
    <scope>NUCLEOTIDE SEQUENCE [LARGE SCALE GENOMIC DNA]</scope>
    <source>
        <strain evidence="4">ATCC 51756 / DSM 8584 / KU</strain>
    </source>
</reference>
<protein>
    <submittedName>
        <fullName evidence="3">Site-specific recombinase</fullName>
    </submittedName>
</protein>
<dbReference type="InterPro" id="IPR011109">
    <property type="entry name" value="DNA_bind_recombinase_dom"/>
</dbReference>
<dbReference type="Gene3D" id="3.90.1750.20">
    <property type="entry name" value="Putative Large Serine Recombinase, Chain B, Domain 2"/>
    <property type="match status" value="1"/>
</dbReference>
<dbReference type="RefSeq" id="WP_004869844.1">
    <property type="nucleotide sequence ID" value="NZ_CP005986.1"/>
</dbReference>
<dbReference type="PROSITE" id="PS51736">
    <property type="entry name" value="RECOMBINASES_3"/>
    <property type="match status" value="1"/>
</dbReference>
<dbReference type="GO" id="GO:0003677">
    <property type="term" value="F:DNA binding"/>
    <property type="evidence" value="ECO:0007669"/>
    <property type="project" value="InterPro"/>
</dbReference>
<dbReference type="HOGENOM" id="CLU_010686_18_15_6"/>
<dbReference type="EMBL" id="CP005986">
    <property type="protein sequence ID" value="AIA53979.1"/>
    <property type="molecule type" value="Genomic_DNA"/>
</dbReference>
<dbReference type="Pfam" id="PF13408">
    <property type="entry name" value="Zn_ribbon_recom"/>
    <property type="match status" value="1"/>
</dbReference>
<dbReference type="InterPro" id="IPR025827">
    <property type="entry name" value="Zn_ribbon_recom_dom"/>
</dbReference>
<evidence type="ECO:0000313" key="3">
    <source>
        <dbReference type="EMBL" id="AIA53979.1"/>
    </source>
</evidence>
<dbReference type="Proteomes" id="UP000005522">
    <property type="component" value="Chromosome"/>
</dbReference>
<dbReference type="InterPro" id="IPR050639">
    <property type="entry name" value="SSR_resolvase"/>
</dbReference>
<dbReference type="KEGG" id="acz:Acaty_c0087"/>
<dbReference type="InterPro" id="IPR038109">
    <property type="entry name" value="DNA_bind_recomb_sf"/>
</dbReference>
<name>A0A059ZLN9_ACICK</name>
<dbReference type="Gene3D" id="3.40.50.1390">
    <property type="entry name" value="Resolvase, N-terminal catalytic domain"/>
    <property type="match status" value="1"/>
</dbReference>
<dbReference type="SUPFAM" id="SSF53041">
    <property type="entry name" value="Resolvase-like"/>
    <property type="match status" value="1"/>
</dbReference>